<dbReference type="SUPFAM" id="SSF81383">
    <property type="entry name" value="F-box domain"/>
    <property type="match status" value="1"/>
</dbReference>
<dbReference type="RefSeq" id="XP_071933486.1">
    <property type="nucleotide sequence ID" value="XM_072077385.1"/>
</dbReference>
<reference evidence="2" key="1">
    <citation type="submission" date="2025-08" db="UniProtKB">
        <authorList>
            <consortium name="RefSeq"/>
        </authorList>
    </citation>
    <scope>IDENTIFICATION</scope>
    <source>
        <tissue evidence="2">Leaves</tissue>
    </source>
</reference>
<accession>A0ABM4WNX9</accession>
<dbReference type="CDD" id="cd09917">
    <property type="entry name" value="F-box_SF"/>
    <property type="match status" value="1"/>
</dbReference>
<evidence type="ECO:0000313" key="1">
    <source>
        <dbReference type="Proteomes" id="UP001652660"/>
    </source>
</evidence>
<keyword evidence="1" id="KW-1185">Reference proteome</keyword>
<evidence type="ECO:0000313" key="2">
    <source>
        <dbReference type="RefSeq" id="XP_071933486.1"/>
    </source>
</evidence>
<proteinExistence type="predicted"/>
<dbReference type="Proteomes" id="UP001652660">
    <property type="component" value="Chromosome 2e"/>
</dbReference>
<dbReference type="InterPro" id="IPR044809">
    <property type="entry name" value="AUF1-like"/>
</dbReference>
<dbReference type="InterPro" id="IPR036047">
    <property type="entry name" value="F-box-like_dom_sf"/>
</dbReference>
<gene>
    <name evidence="2" type="primary">LOC140036108</name>
</gene>
<dbReference type="GeneID" id="140036108"/>
<name>A0ABM4WNX9_COFAR</name>
<protein>
    <submittedName>
        <fullName evidence="2">F-box protein AUF2-like</fullName>
    </submittedName>
</protein>
<organism evidence="1 2">
    <name type="scientific">Coffea arabica</name>
    <name type="common">Arabian coffee</name>
    <dbReference type="NCBI Taxonomy" id="13443"/>
    <lineage>
        <taxon>Eukaryota</taxon>
        <taxon>Viridiplantae</taxon>
        <taxon>Streptophyta</taxon>
        <taxon>Embryophyta</taxon>
        <taxon>Tracheophyta</taxon>
        <taxon>Spermatophyta</taxon>
        <taxon>Magnoliopsida</taxon>
        <taxon>eudicotyledons</taxon>
        <taxon>Gunneridae</taxon>
        <taxon>Pentapetalae</taxon>
        <taxon>asterids</taxon>
        <taxon>lamiids</taxon>
        <taxon>Gentianales</taxon>
        <taxon>Rubiaceae</taxon>
        <taxon>Ixoroideae</taxon>
        <taxon>Gardenieae complex</taxon>
        <taxon>Bertiereae - Coffeeae clade</taxon>
        <taxon>Coffeeae</taxon>
        <taxon>Coffea</taxon>
    </lineage>
</organism>
<sequence>MEDSLHQTVLAAEEPAQSILKREESSKNPFKLLPDDLIVSHILDKISEAKSLCLISLVSRRFYSLVYQTQVISLRVALYWARAPGQVLDFETSANFLAKFSSIKSLYVELDYSRNLTVDVDPPVVKWKIDSESASFIVLTARSLRLTTTDDDNDQGNAVNPDLISLLRRFFNCCMNMACWRFNFVKMLVRLLPESLQKVVVADSKREGKVRFARRDIIRMRNGNSNFGDGETSIRVWHAPFLKLPSSGGVMKIVTLFISKGNERSDYDDLLIAKEAFDGEDDHQVYVEAAVEMMKRDLISHEVLPAQDFSFRLSLH</sequence>
<dbReference type="PANTHER" id="PTHR31215">
    <property type="entry name" value="OS05G0510400 PROTEIN-RELATED"/>
    <property type="match status" value="1"/>
</dbReference>